<dbReference type="Proteomes" id="UP001056120">
    <property type="component" value="Linkage Group LG26"/>
</dbReference>
<keyword evidence="2" id="KW-1185">Reference proteome</keyword>
<evidence type="ECO:0000313" key="1">
    <source>
        <dbReference type="EMBL" id="KAI3696455.1"/>
    </source>
</evidence>
<evidence type="ECO:0000313" key="2">
    <source>
        <dbReference type="Proteomes" id="UP001056120"/>
    </source>
</evidence>
<proteinExistence type="predicted"/>
<sequence>MIARGAMLGAYQPVILHKLDIEPNAETLKGIKMELMDAAFRLLRVTLIVGEIDRGTILIMHVLVIANPANTNALILKEFAPLIPEDNITSLSRLDHNHASNQISENLNVHGTWVLMGVYSDGSYSIQPGLIYSFPVTCEKGEWPIVQGLKIDEFEREKMDVLERELIEEKTVLELALKNFEHYIGSTYDSGN</sequence>
<reference evidence="1 2" key="2">
    <citation type="journal article" date="2022" name="Mol. Ecol. Resour.">
        <title>The genomes of chicory, endive, great burdock and yacon provide insights into Asteraceae paleo-polyploidization history and plant inulin production.</title>
        <authorList>
            <person name="Fan W."/>
            <person name="Wang S."/>
            <person name="Wang H."/>
            <person name="Wang A."/>
            <person name="Jiang F."/>
            <person name="Liu H."/>
            <person name="Zhao H."/>
            <person name="Xu D."/>
            <person name="Zhang Y."/>
        </authorList>
    </citation>
    <scope>NUCLEOTIDE SEQUENCE [LARGE SCALE GENOMIC DNA]</scope>
    <source>
        <strain evidence="2">cv. Yunnan</strain>
        <tissue evidence="1">Leaves</tissue>
    </source>
</reference>
<dbReference type="EMBL" id="CM042043">
    <property type="protein sequence ID" value="KAI3696455.1"/>
    <property type="molecule type" value="Genomic_DNA"/>
</dbReference>
<accession>A0ACB8ZFK3</accession>
<protein>
    <submittedName>
        <fullName evidence="1">Uncharacterized protein</fullName>
    </submittedName>
</protein>
<comment type="caution">
    <text evidence="1">The sequence shown here is derived from an EMBL/GenBank/DDBJ whole genome shotgun (WGS) entry which is preliminary data.</text>
</comment>
<organism evidence="1 2">
    <name type="scientific">Smallanthus sonchifolius</name>
    <dbReference type="NCBI Taxonomy" id="185202"/>
    <lineage>
        <taxon>Eukaryota</taxon>
        <taxon>Viridiplantae</taxon>
        <taxon>Streptophyta</taxon>
        <taxon>Embryophyta</taxon>
        <taxon>Tracheophyta</taxon>
        <taxon>Spermatophyta</taxon>
        <taxon>Magnoliopsida</taxon>
        <taxon>eudicotyledons</taxon>
        <taxon>Gunneridae</taxon>
        <taxon>Pentapetalae</taxon>
        <taxon>asterids</taxon>
        <taxon>campanulids</taxon>
        <taxon>Asterales</taxon>
        <taxon>Asteraceae</taxon>
        <taxon>Asteroideae</taxon>
        <taxon>Heliantheae alliance</taxon>
        <taxon>Millerieae</taxon>
        <taxon>Smallanthus</taxon>
    </lineage>
</organism>
<reference evidence="2" key="1">
    <citation type="journal article" date="2022" name="Mol. Ecol. Resour.">
        <title>The genomes of chicory, endive, great burdock and yacon provide insights into Asteraceae palaeo-polyploidization history and plant inulin production.</title>
        <authorList>
            <person name="Fan W."/>
            <person name="Wang S."/>
            <person name="Wang H."/>
            <person name="Wang A."/>
            <person name="Jiang F."/>
            <person name="Liu H."/>
            <person name="Zhao H."/>
            <person name="Xu D."/>
            <person name="Zhang Y."/>
        </authorList>
    </citation>
    <scope>NUCLEOTIDE SEQUENCE [LARGE SCALE GENOMIC DNA]</scope>
    <source>
        <strain evidence="2">cv. Yunnan</strain>
    </source>
</reference>
<gene>
    <name evidence="1" type="ORF">L1987_79471</name>
</gene>
<name>A0ACB8ZFK3_9ASTR</name>